<dbReference type="RefSeq" id="WP_095596023.1">
    <property type="nucleotide sequence ID" value="NZ_BMKN01000001.1"/>
</dbReference>
<gene>
    <name evidence="3" type="ORF">GCM10011517_11390</name>
</gene>
<evidence type="ECO:0000313" key="3">
    <source>
        <dbReference type="EMBL" id="GGE45506.1"/>
    </source>
</evidence>
<feature type="transmembrane region" description="Helical" evidence="1">
    <location>
        <begin position="7"/>
        <end position="25"/>
    </location>
</feature>
<feature type="transmembrane region" description="Helical" evidence="1">
    <location>
        <begin position="110"/>
        <end position="127"/>
    </location>
</feature>
<proteinExistence type="predicted"/>
<feature type="transmembrane region" description="Helical" evidence="1">
    <location>
        <begin position="87"/>
        <end position="104"/>
    </location>
</feature>
<keyword evidence="1" id="KW-0472">Membrane</keyword>
<comment type="caution">
    <text evidence="3">The sequence shown here is derived from an EMBL/GenBank/DDBJ whole genome shotgun (WGS) entry which is preliminary data.</text>
</comment>
<dbReference type="OrthoDB" id="7779102at2"/>
<dbReference type="Pfam" id="PF07331">
    <property type="entry name" value="TctB"/>
    <property type="match status" value="1"/>
</dbReference>
<keyword evidence="1" id="KW-0812">Transmembrane</keyword>
<name>A0A917EHR8_9RHOB</name>
<evidence type="ECO:0000256" key="1">
    <source>
        <dbReference type="SAM" id="Phobius"/>
    </source>
</evidence>
<evidence type="ECO:0000259" key="2">
    <source>
        <dbReference type="Pfam" id="PF07331"/>
    </source>
</evidence>
<sequence>MTYFTRDIWIGLVMLGVSIFYWLEASKIRVSPLDDPVGASGLPKSLAWALGALAILLIIRAISISLMTSSETVAKEDPQPLSERIRPHLRAIGMLALGVGYLLVVNTLGYVISIGLLIFFVSLYIGAPLSQRTILIALIGPFGFYLLFVLFLGIPLPGGTILPALPGTG</sequence>
<feature type="transmembrane region" description="Helical" evidence="1">
    <location>
        <begin position="45"/>
        <end position="66"/>
    </location>
</feature>
<feature type="domain" description="DUF1468" evidence="2">
    <location>
        <begin position="9"/>
        <end position="157"/>
    </location>
</feature>
<dbReference type="InterPro" id="IPR009936">
    <property type="entry name" value="DUF1468"/>
</dbReference>
<dbReference type="AlphaFoldDB" id="A0A917EHR8"/>
<keyword evidence="1" id="KW-1133">Transmembrane helix</keyword>
<protein>
    <recommendedName>
        <fullName evidence="2">DUF1468 domain-containing protein</fullName>
    </recommendedName>
</protein>
<organism evidence="3 4">
    <name type="scientific">Actibacterium pelagium</name>
    <dbReference type="NCBI Taxonomy" id="2029103"/>
    <lineage>
        <taxon>Bacteria</taxon>
        <taxon>Pseudomonadati</taxon>
        <taxon>Pseudomonadota</taxon>
        <taxon>Alphaproteobacteria</taxon>
        <taxon>Rhodobacterales</taxon>
        <taxon>Roseobacteraceae</taxon>
        <taxon>Actibacterium</taxon>
    </lineage>
</organism>
<reference evidence="3" key="2">
    <citation type="submission" date="2020-09" db="EMBL/GenBank/DDBJ databases">
        <authorList>
            <person name="Sun Q."/>
            <person name="Zhou Y."/>
        </authorList>
    </citation>
    <scope>NUCLEOTIDE SEQUENCE</scope>
    <source>
        <strain evidence="3">CGMCC 1.16012</strain>
    </source>
</reference>
<accession>A0A917EHR8</accession>
<evidence type="ECO:0000313" key="4">
    <source>
        <dbReference type="Proteomes" id="UP000606730"/>
    </source>
</evidence>
<dbReference type="EMBL" id="BMKN01000001">
    <property type="protein sequence ID" value="GGE45506.1"/>
    <property type="molecule type" value="Genomic_DNA"/>
</dbReference>
<feature type="transmembrane region" description="Helical" evidence="1">
    <location>
        <begin position="134"/>
        <end position="156"/>
    </location>
</feature>
<reference evidence="3" key="1">
    <citation type="journal article" date="2014" name="Int. J. Syst. Evol. Microbiol.">
        <title>Complete genome sequence of Corynebacterium casei LMG S-19264T (=DSM 44701T), isolated from a smear-ripened cheese.</title>
        <authorList>
            <consortium name="US DOE Joint Genome Institute (JGI-PGF)"/>
            <person name="Walter F."/>
            <person name="Albersmeier A."/>
            <person name="Kalinowski J."/>
            <person name="Ruckert C."/>
        </authorList>
    </citation>
    <scope>NUCLEOTIDE SEQUENCE</scope>
    <source>
        <strain evidence="3">CGMCC 1.16012</strain>
    </source>
</reference>
<dbReference type="Proteomes" id="UP000606730">
    <property type="component" value="Unassembled WGS sequence"/>
</dbReference>
<keyword evidence="4" id="KW-1185">Reference proteome</keyword>